<feature type="domain" description="BPL/LPL catalytic" evidence="11">
    <location>
        <begin position="46"/>
        <end position="232"/>
    </location>
</feature>
<feature type="region of interest" description="Disordered" evidence="10">
    <location>
        <begin position="226"/>
        <end position="250"/>
    </location>
</feature>
<evidence type="ECO:0000256" key="6">
    <source>
        <dbReference type="PIRNR" id="PIRNR016262"/>
    </source>
</evidence>
<dbReference type="GO" id="GO:0033819">
    <property type="term" value="F:lipoyl(octanoyl) transferase activity"/>
    <property type="evidence" value="ECO:0007669"/>
    <property type="project" value="UniProtKB-EC"/>
</dbReference>
<evidence type="ECO:0000256" key="4">
    <source>
        <dbReference type="ARBA" id="ARBA00024732"/>
    </source>
</evidence>
<dbReference type="UniPathway" id="UPA00538">
    <property type="reaction ID" value="UER00592"/>
</dbReference>
<dbReference type="Gene3D" id="3.30.930.10">
    <property type="entry name" value="Bira Bifunctional Protein, Domain 2"/>
    <property type="match status" value="1"/>
</dbReference>
<dbReference type="PROSITE" id="PS51733">
    <property type="entry name" value="BPL_LPL_CATALYTIC"/>
    <property type="match status" value="1"/>
</dbReference>
<comment type="similarity">
    <text evidence="5 6">Belongs to the LipB family.</text>
</comment>
<evidence type="ECO:0000313" key="13">
    <source>
        <dbReference type="Proteomes" id="UP000199103"/>
    </source>
</evidence>
<reference evidence="12 13" key="1">
    <citation type="submission" date="2016-10" db="EMBL/GenBank/DDBJ databases">
        <authorList>
            <person name="de Groot N.N."/>
        </authorList>
    </citation>
    <scope>NUCLEOTIDE SEQUENCE [LARGE SCALE GENOMIC DNA]</scope>
    <source>
        <strain evidence="12 13">DSM 21800</strain>
    </source>
</reference>
<organism evidence="12 13">
    <name type="scientific">Microlunatus soli</name>
    <dbReference type="NCBI Taxonomy" id="630515"/>
    <lineage>
        <taxon>Bacteria</taxon>
        <taxon>Bacillati</taxon>
        <taxon>Actinomycetota</taxon>
        <taxon>Actinomycetes</taxon>
        <taxon>Propionibacteriales</taxon>
        <taxon>Propionibacteriaceae</taxon>
        <taxon>Microlunatus</taxon>
    </lineage>
</organism>
<dbReference type="GO" id="GO:0005737">
    <property type="term" value="C:cytoplasm"/>
    <property type="evidence" value="ECO:0007669"/>
    <property type="project" value="UniProtKB-SubCell"/>
</dbReference>
<evidence type="ECO:0000256" key="5">
    <source>
        <dbReference type="HAMAP-Rule" id="MF_00013"/>
    </source>
</evidence>
<dbReference type="InterPro" id="IPR045864">
    <property type="entry name" value="aa-tRNA-synth_II/BPL/LPL"/>
</dbReference>
<evidence type="ECO:0000256" key="3">
    <source>
        <dbReference type="ARBA" id="ARBA00023315"/>
    </source>
</evidence>
<comment type="function">
    <text evidence="4 5 6">Catalyzes the transfer of endogenously produced octanoic acid from octanoyl-acyl-carrier-protein onto the lipoyl domains of lipoate-dependent enzymes. Lipoyl-ACP can also act as a substrate although octanoyl-ACP is likely to be the physiological substrate.</text>
</comment>
<feature type="binding site" evidence="5 8">
    <location>
        <begin position="86"/>
        <end position="93"/>
    </location>
    <ligand>
        <name>substrate</name>
    </ligand>
</feature>
<evidence type="ECO:0000313" key="12">
    <source>
        <dbReference type="EMBL" id="SDS31138.1"/>
    </source>
</evidence>
<dbReference type="Proteomes" id="UP000199103">
    <property type="component" value="Chromosome I"/>
</dbReference>
<keyword evidence="5" id="KW-0963">Cytoplasm</keyword>
<dbReference type="AlphaFoldDB" id="A0A1H1R5Y7"/>
<evidence type="ECO:0000259" key="11">
    <source>
        <dbReference type="PROSITE" id="PS51733"/>
    </source>
</evidence>
<gene>
    <name evidence="5" type="primary">lipB</name>
    <name evidence="12" type="ORF">SAMN04489812_1521</name>
</gene>
<protein>
    <recommendedName>
        <fullName evidence="5 6">Octanoyltransferase</fullName>
        <ecNumber evidence="5 6">2.3.1.181</ecNumber>
    </recommendedName>
    <alternativeName>
        <fullName evidence="5">Lipoate-protein ligase B</fullName>
    </alternativeName>
    <alternativeName>
        <fullName evidence="5">Lipoyl/octanoyl transferase</fullName>
    </alternativeName>
    <alternativeName>
        <fullName evidence="5">Octanoyl-[acyl-carrier-protein]-protein N-octanoyltransferase</fullName>
    </alternativeName>
</protein>
<comment type="miscellaneous">
    <text evidence="5">In the reaction, the free carboxyl group of octanoic acid is attached via an amide linkage to the epsilon-amino group of a specific lysine residue of lipoyl domains of lipoate-dependent enzymes.</text>
</comment>
<proteinExistence type="inferred from homology"/>
<dbReference type="OrthoDB" id="9787061at2"/>
<dbReference type="EMBL" id="LT629772">
    <property type="protein sequence ID" value="SDS31138.1"/>
    <property type="molecule type" value="Genomic_DNA"/>
</dbReference>
<dbReference type="PANTHER" id="PTHR10993:SF7">
    <property type="entry name" value="LIPOYLTRANSFERASE 2, MITOCHONDRIAL-RELATED"/>
    <property type="match status" value="1"/>
</dbReference>
<keyword evidence="13" id="KW-1185">Reference proteome</keyword>
<evidence type="ECO:0000256" key="7">
    <source>
        <dbReference type="PIRSR" id="PIRSR016262-1"/>
    </source>
</evidence>
<dbReference type="PROSITE" id="PS01313">
    <property type="entry name" value="LIPB"/>
    <property type="match status" value="1"/>
</dbReference>
<evidence type="ECO:0000256" key="10">
    <source>
        <dbReference type="SAM" id="MobiDB-lite"/>
    </source>
</evidence>
<sequence length="250" mass="26957">MIITDREAVTCNARERAAIETVDLGELRYTEAVTMMDHWVARRRSESVGDRLFLLSHPPVITFGRNTRTDELPDDALGIDLVPADRGGYATYHGPGQLVGYLVIDLDGAGPARLIRWLEETVIGALEDLGFCAYRRDTPPGAASLVGVWAGEDHKLVSIGMRIRDGITSHGFAINVDPDLTVFTRFTACRLPGVEMTSLARLAAEHGAPIPTVEAVRAALASRFAAGHPAGPSKNAASADQPSSDEDQER</sequence>
<dbReference type="PIRSF" id="PIRSF016262">
    <property type="entry name" value="LPLase"/>
    <property type="match status" value="1"/>
</dbReference>
<dbReference type="CDD" id="cd16444">
    <property type="entry name" value="LipB"/>
    <property type="match status" value="1"/>
</dbReference>
<feature type="site" description="Lowers pKa of active site Cys" evidence="5 9">
    <location>
        <position position="155"/>
    </location>
</feature>
<keyword evidence="2 5" id="KW-0808">Transferase</keyword>
<dbReference type="Pfam" id="PF21948">
    <property type="entry name" value="LplA-B_cat"/>
    <property type="match status" value="1"/>
</dbReference>
<dbReference type="EC" id="2.3.1.181" evidence="5 6"/>
<dbReference type="HAMAP" id="MF_00013">
    <property type="entry name" value="LipB"/>
    <property type="match status" value="1"/>
</dbReference>
<dbReference type="PANTHER" id="PTHR10993">
    <property type="entry name" value="OCTANOYLTRANSFERASE"/>
    <property type="match status" value="1"/>
</dbReference>
<dbReference type="InterPro" id="IPR020605">
    <property type="entry name" value="Octanoyltransferase_CS"/>
</dbReference>
<dbReference type="RefSeq" id="WP_091522374.1">
    <property type="nucleotide sequence ID" value="NZ_LT629772.1"/>
</dbReference>
<comment type="subcellular location">
    <subcellularLocation>
        <location evidence="5">Cytoplasm</location>
    </subcellularLocation>
</comment>
<evidence type="ECO:0000256" key="2">
    <source>
        <dbReference type="ARBA" id="ARBA00022679"/>
    </source>
</evidence>
<evidence type="ECO:0000256" key="8">
    <source>
        <dbReference type="PIRSR" id="PIRSR016262-2"/>
    </source>
</evidence>
<dbReference type="InterPro" id="IPR000544">
    <property type="entry name" value="Octanoyltransferase"/>
</dbReference>
<evidence type="ECO:0000256" key="1">
    <source>
        <dbReference type="ARBA" id="ARBA00004821"/>
    </source>
</evidence>
<dbReference type="STRING" id="630515.SAMN04489812_1521"/>
<evidence type="ECO:0000256" key="9">
    <source>
        <dbReference type="PIRSR" id="PIRSR016262-3"/>
    </source>
</evidence>
<accession>A0A1H1R5Y7</accession>
<comment type="pathway">
    <text evidence="1 5 6">Protein modification; protein lipoylation via endogenous pathway; protein N(6)-(lipoyl)lysine from octanoyl-[acyl-carrier-protein]: step 1/2.</text>
</comment>
<feature type="binding site" evidence="5 8">
    <location>
        <begin position="158"/>
        <end position="160"/>
    </location>
    <ligand>
        <name>substrate</name>
    </ligand>
</feature>
<dbReference type="InterPro" id="IPR004143">
    <property type="entry name" value="BPL_LPL_catalytic"/>
</dbReference>
<comment type="catalytic activity">
    <reaction evidence="5 6">
        <text>octanoyl-[ACP] + L-lysyl-[protein] = N(6)-octanoyl-L-lysyl-[protein] + holo-[ACP] + H(+)</text>
        <dbReference type="Rhea" id="RHEA:17665"/>
        <dbReference type="Rhea" id="RHEA-COMP:9636"/>
        <dbReference type="Rhea" id="RHEA-COMP:9685"/>
        <dbReference type="Rhea" id="RHEA-COMP:9752"/>
        <dbReference type="Rhea" id="RHEA-COMP:9928"/>
        <dbReference type="ChEBI" id="CHEBI:15378"/>
        <dbReference type="ChEBI" id="CHEBI:29969"/>
        <dbReference type="ChEBI" id="CHEBI:64479"/>
        <dbReference type="ChEBI" id="CHEBI:78463"/>
        <dbReference type="ChEBI" id="CHEBI:78809"/>
        <dbReference type="EC" id="2.3.1.181"/>
    </reaction>
</comment>
<name>A0A1H1R5Y7_9ACTN</name>
<keyword evidence="3 5" id="KW-0012">Acyltransferase</keyword>
<dbReference type="NCBIfam" id="TIGR00214">
    <property type="entry name" value="lipB"/>
    <property type="match status" value="1"/>
</dbReference>
<dbReference type="SUPFAM" id="SSF55681">
    <property type="entry name" value="Class II aaRS and biotin synthetases"/>
    <property type="match status" value="1"/>
</dbReference>
<dbReference type="GO" id="GO:0009249">
    <property type="term" value="P:protein lipoylation"/>
    <property type="evidence" value="ECO:0007669"/>
    <property type="project" value="InterPro"/>
</dbReference>
<feature type="binding site" evidence="5 8">
    <location>
        <begin position="171"/>
        <end position="173"/>
    </location>
    <ligand>
        <name>substrate</name>
    </ligand>
</feature>
<feature type="active site" description="Acyl-thioester intermediate" evidence="5 7">
    <location>
        <position position="189"/>
    </location>
</feature>